<evidence type="ECO:0000256" key="1">
    <source>
        <dbReference type="ARBA" id="ARBA00022737"/>
    </source>
</evidence>
<organism evidence="4 5">
    <name type="scientific">Aquitalea magnusonii</name>
    <dbReference type="NCBI Taxonomy" id="332411"/>
    <lineage>
        <taxon>Bacteria</taxon>
        <taxon>Pseudomonadati</taxon>
        <taxon>Pseudomonadota</taxon>
        <taxon>Betaproteobacteria</taxon>
        <taxon>Neisseriales</taxon>
        <taxon>Chromobacteriaceae</taxon>
        <taxon>Aquitalea</taxon>
    </lineage>
</organism>
<evidence type="ECO:0000256" key="2">
    <source>
        <dbReference type="ARBA" id="ARBA00022803"/>
    </source>
</evidence>
<dbReference type="KEGG" id="amah:DLM_2777"/>
<dbReference type="Pfam" id="PF13432">
    <property type="entry name" value="TPR_16"/>
    <property type="match status" value="2"/>
</dbReference>
<dbReference type="PANTHER" id="PTHR44858:SF1">
    <property type="entry name" value="UDP-N-ACETYLGLUCOSAMINE--PEPTIDE N-ACETYLGLUCOSAMINYLTRANSFERASE SPINDLY-RELATED"/>
    <property type="match status" value="1"/>
</dbReference>
<dbReference type="SUPFAM" id="SSF48452">
    <property type="entry name" value="TPR-like"/>
    <property type="match status" value="1"/>
</dbReference>
<dbReference type="SMART" id="SM00028">
    <property type="entry name" value="TPR"/>
    <property type="match status" value="5"/>
</dbReference>
<dbReference type="PANTHER" id="PTHR44858">
    <property type="entry name" value="TETRATRICOPEPTIDE REPEAT PROTEIN 6"/>
    <property type="match status" value="1"/>
</dbReference>
<feature type="repeat" description="TPR" evidence="3">
    <location>
        <begin position="108"/>
        <end position="141"/>
    </location>
</feature>
<keyword evidence="1" id="KW-0677">Repeat</keyword>
<dbReference type="Pfam" id="PF13371">
    <property type="entry name" value="TPR_9"/>
    <property type="match status" value="1"/>
</dbReference>
<dbReference type="PROSITE" id="PS50005">
    <property type="entry name" value="TPR"/>
    <property type="match status" value="4"/>
</dbReference>
<name>A0A3G9GEV2_9NEIS</name>
<reference evidence="5" key="3">
    <citation type="journal article" date="2017" name="Plant Physiol. Biochem.">
        <title>Differential oxidative and antioxidative response of duckweed Lemna minor toward plant growth promoting/inhibiting bacteria.</title>
        <authorList>
            <person name="Ishizawa H."/>
            <person name="Kuroda M."/>
            <person name="Morikawa M."/>
            <person name="Ike M."/>
        </authorList>
    </citation>
    <scope>NUCLEOTIDE SEQUENCE [LARGE SCALE GENOMIC DNA]</scope>
    <source>
        <strain evidence="5">H3</strain>
    </source>
</reference>
<evidence type="ECO:0000256" key="3">
    <source>
        <dbReference type="PROSITE-ProRule" id="PRU00339"/>
    </source>
</evidence>
<sequence length="494" mass="54085">MNQQLALNKINQAMQQLQQGQPAAARDGLSRVLKAFPDSPEVHFLLGLALVQLAQSKGALAHFNSAIALAPDLAEAYVNRGILLKNQQQLKPALQDLDRAIALRPTMAEAYSNRGNVLVLLEQPERACADFATAIQLDPRNSDALVNMAALKADSGDYAEAQLLLERVLALQPDDALARHNRGWLSLLQGDYTRGWQDYEARKLDKQLCQRAGVQRFPQPEWQGEDLSGKTLLLHQEQGLGDAIQMLRYLPQLQAQAARVLILLNPALSPLASQLLPSGQVFTRREALPAFDLHCSVMSLPLRMATTLDNIPAAQGYLAVDEACQQHWAGLLGEKKRLRVGLAWSGSAKHLNDRKRSLTLAALSGLLQPDLLQQAVEWHSLQREYREDAAELAAAGIIDHAAQLQTMQDTAGLISQLDLVISVDTSVAHLAGALGKPCWLLLPFNPDFRWGLGRSDSPWYASMQLFRQPLPGDWASVLDAVAGQLAAQLARAAD</sequence>
<dbReference type="Proteomes" id="UP000198290">
    <property type="component" value="Chromosome"/>
</dbReference>
<dbReference type="EMBL" id="AP018823">
    <property type="protein sequence ID" value="BBF86378.1"/>
    <property type="molecule type" value="Genomic_DNA"/>
</dbReference>
<dbReference type="InterPro" id="IPR019734">
    <property type="entry name" value="TPR_rpt"/>
</dbReference>
<dbReference type="InterPro" id="IPR050498">
    <property type="entry name" value="Ycf3"/>
</dbReference>
<protein>
    <submittedName>
        <fullName evidence="4">Tetratricopeptide repeat protein</fullName>
    </submittedName>
</protein>
<dbReference type="Gene3D" id="1.25.40.10">
    <property type="entry name" value="Tetratricopeptide repeat domain"/>
    <property type="match status" value="2"/>
</dbReference>
<dbReference type="AlphaFoldDB" id="A0A3G9GEV2"/>
<reference evidence="4 5" key="2">
    <citation type="journal article" date="2017" name="Genome Announc.">
        <title>Draft genome sequence of Aquitalea magnusonii strain H3, a plant growth-promoting bacterium of duckweed Lemna minor.</title>
        <authorList>
            <person name="Ishizawa H."/>
            <person name="Kuroda M."/>
            <person name="Ike M."/>
        </authorList>
    </citation>
    <scope>NUCLEOTIDE SEQUENCE [LARGE SCALE GENOMIC DNA]</scope>
    <source>
        <strain evidence="4 5">H3</strain>
    </source>
</reference>
<evidence type="ECO:0000313" key="5">
    <source>
        <dbReference type="Proteomes" id="UP000198290"/>
    </source>
</evidence>
<dbReference type="Gene3D" id="3.40.50.2000">
    <property type="entry name" value="Glycogen Phosphorylase B"/>
    <property type="match status" value="1"/>
</dbReference>
<dbReference type="InterPro" id="IPR011990">
    <property type="entry name" value="TPR-like_helical_dom_sf"/>
</dbReference>
<dbReference type="OrthoDB" id="9814129at2"/>
<evidence type="ECO:0000313" key="4">
    <source>
        <dbReference type="EMBL" id="BBF86378.1"/>
    </source>
</evidence>
<reference evidence="5" key="1">
    <citation type="journal article" date="2017" name="Biotechnol. Biofuels">
        <title>Evaluation of environmental bacterial communities as a factor affecting the growth of duckweed Lemna minor.</title>
        <authorList>
            <person name="Ishizawa H."/>
            <person name="Kuroda M."/>
            <person name="Morikawa M."/>
            <person name="Ike M."/>
        </authorList>
    </citation>
    <scope>NUCLEOTIDE SEQUENCE [LARGE SCALE GENOMIC DNA]</scope>
    <source>
        <strain evidence="5">H3</strain>
    </source>
</reference>
<feature type="repeat" description="TPR" evidence="3">
    <location>
        <begin position="74"/>
        <end position="107"/>
    </location>
</feature>
<accession>A0A3G9GEV2</accession>
<gene>
    <name evidence="4" type="ORF">DLM_2777</name>
</gene>
<dbReference type="RefSeq" id="WP_089084591.1">
    <property type="nucleotide sequence ID" value="NZ_AP018823.1"/>
</dbReference>
<keyword evidence="2 3" id="KW-0802">TPR repeat</keyword>
<feature type="repeat" description="TPR" evidence="3">
    <location>
        <begin position="40"/>
        <end position="73"/>
    </location>
</feature>
<proteinExistence type="predicted"/>
<dbReference type="SUPFAM" id="SSF53756">
    <property type="entry name" value="UDP-Glycosyltransferase/glycogen phosphorylase"/>
    <property type="match status" value="1"/>
</dbReference>
<feature type="repeat" description="TPR" evidence="3">
    <location>
        <begin position="142"/>
        <end position="175"/>
    </location>
</feature>
<keyword evidence="5" id="KW-1185">Reference proteome</keyword>